<feature type="compositionally biased region" description="Basic residues" evidence="1">
    <location>
        <begin position="1"/>
        <end position="11"/>
    </location>
</feature>
<keyword evidence="3" id="KW-1185">Reference proteome</keyword>
<protein>
    <submittedName>
        <fullName evidence="2">Uncharacterized protein</fullName>
    </submittedName>
</protein>
<feature type="region of interest" description="Disordered" evidence="1">
    <location>
        <begin position="1"/>
        <end position="77"/>
    </location>
</feature>
<feature type="compositionally biased region" description="Basic and acidic residues" evidence="1">
    <location>
        <begin position="37"/>
        <end position="48"/>
    </location>
</feature>
<accession>A0A2T0VBE0</accession>
<gene>
    <name evidence="2" type="ORF">B0I08_10649</name>
</gene>
<organism evidence="2 3">
    <name type="scientific">Glaciihabitans tibetensis</name>
    <dbReference type="NCBI Taxonomy" id="1266600"/>
    <lineage>
        <taxon>Bacteria</taxon>
        <taxon>Bacillati</taxon>
        <taxon>Actinomycetota</taxon>
        <taxon>Actinomycetes</taxon>
        <taxon>Micrococcales</taxon>
        <taxon>Microbacteriaceae</taxon>
        <taxon>Glaciihabitans</taxon>
    </lineage>
</organism>
<evidence type="ECO:0000256" key="1">
    <source>
        <dbReference type="SAM" id="MobiDB-lite"/>
    </source>
</evidence>
<comment type="caution">
    <text evidence="2">The sequence shown here is derived from an EMBL/GenBank/DDBJ whole genome shotgun (WGS) entry which is preliminary data.</text>
</comment>
<dbReference type="Proteomes" id="UP000237983">
    <property type="component" value="Unassembled WGS sequence"/>
</dbReference>
<evidence type="ECO:0000313" key="3">
    <source>
        <dbReference type="Proteomes" id="UP000237983"/>
    </source>
</evidence>
<evidence type="ECO:0000313" key="2">
    <source>
        <dbReference type="EMBL" id="PRY67443.1"/>
    </source>
</evidence>
<dbReference type="AlphaFoldDB" id="A0A2T0VBE0"/>
<proteinExistence type="predicted"/>
<feature type="compositionally biased region" description="Low complexity" evidence="1">
    <location>
        <begin position="49"/>
        <end position="59"/>
    </location>
</feature>
<dbReference type="EMBL" id="PVTL01000006">
    <property type="protein sequence ID" value="PRY67443.1"/>
    <property type="molecule type" value="Genomic_DNA"/>
</dbReference>
<sequence length="165" mass="17622">MRRHDRLRAHIPVRCPSPPAGTSPSGSGPGSPATTSRRREPDAPDRLPADLLPADRLPPVRSPADGSPATTPGPTISIEDALSAGLARIGEAAGLEPLAWRALDLGGDPLIEGAPPRDCADRIAACEGWARLLQLEEYTFDVGDGVRTWFRCEGDWQIEVTTSRE</sequence>
<feature type="compositionally biased region" description="Low complexity" evidence="1">
    <location>
        <begin position="22"/>
        <end position="35"/>
    </location>
</feature>
<name>A0A2T0VBE0_9MICO</name>
<reference evidence="2 3" key="1">
    <citation type="submission" date="2018-03" db="EMBL/GenBank/DDBJ databases">
        <title>Genomic Encyclopedia of Type Strains, Phase III (KMG-III): the genomes of soil and plant-associated and newly described type strains.</title>
        <authorList>
            <person name="Whitman W."/>
        </authorList>
    </citation>
    <scope>NUCLEOTIDE SEQUENCE [LARGE SCALE GENOMIC DNA]</scope>
    <source>
        <strain evidence="2 3">CGMCC 1.12484</strain>
    </source>
</reference>